<organism evidence="1 2">
    <name type="scientific">Panacibacter ginsenosidivorans</name>
    <dbReference type="NCBI Taxonomy" id="1813871"/>
    <lineage>
        <taxon>Bacteria</taxon>
        <taxon>Pseudomonadati</taxon>
        <taxon>Bacteroidota</taxon>
        <taxon>Chitinophagia</taxon>
        <taxon>Chitinophagales</taxon>
        <taxon>Chitinophagaceae</taxon>
        <taxon>Panacibacter</taxon>
    </lineage>
</organism>
<reference evidence="1 2" key="1">
    <citation type="journal article" date="2016" name="Int. J. Syst. Evol. Microbiol.">
        <title>Panacibacter ginsenosidivorans gen. nov., sp. nov., with ginsenoside converting activity isolated from soil of a ginseng field.</title>
        <authorList>
            <person name="Siddiqi M.Z."/>
            <person name="Muhammad Shafi S."/>
            <person name="Choi K.D."/>
            <person name="Im W.T."/>
        </authorList>
    </citation>
    <scope>NUCLEOTIDE SEQUENCE [LARGE SCALE GENOMIC DNA]</scope>
    <source>
        <strain evidence="1 2">Gsoil1550</strain>
    </source>
</reference>
<dbReference type="EMBL" id="CP042435">
    <property type="protein sequence ID" value="QEC67535.1"/>
    <property type="molecule type" value="Genomic_DNA"/>
</dbReference>
<dbReference type="Gene3D" id="3.40.50.2000">
    <property type="entry name" value="Glycogen Phosphorylase B"/>
    <property type="match status" value="1"/>
</dbReference>
<dbReference type="OrthoDB" id="1094459at2"/>
<evidence type="ECO:0000313" key="1">
    <source>
        <dbReference type="EMBL" id="QEC67535.1"/>
    </source>
</evidence>
<dbReference type="AlphaFoldDB" id="A0A5B8V8P4"/>
<name>A0A5B8V8P4_9BACT</name>
<dbReference type="RefSeq" id="WP_147189342.1">
    <property type="nucleotide sequence ID" value="NZ_CP042435.1"/>
</dbReference>
<keyword evidence="2" id="KW-1185">Reference proteome</keyword>
<protein>
    <submittedName>
        <fullName evidence="1">Glycosyltransferase</fullName>
    </submittedName>
</protein>
<dbReference type="GO" id="GO:0016740">
    <property type="term" value="F:transferase activity"/>
    <property type="evidence" value="ECO:0007669"/>
    <property type="project" value="UniProtKB-KW"/>
</dbReference>
<keyword evidence="1" id="KW-0808">Transferase</keyword>
<evidence type="ECO:0000313" key="2">
    <source>
        <dbReference type="Proteomes" id="UP000321533"/>
    </source>
</evidence>
<dbReference type="Pfam" id="PF13692">
    <property type="entry name" value="Glyco_trans_1_4"/>
    <property type="match status" value="1"/>
</dbReference>
<accession>A0A5B8V8P4</accession>
<dbReference type="KEGG" id="pgin:FRZ67_09600"/>
<dbReference type="SUPFAM" id="SSF53756">
    <property type="entry name" value="UDP-Glycosyltransferase/glycogen phosphorylase"/>
    <property type="match status" value="1"/>
</dbReference>
<gene>
    <name evidence="1" type="ORF">FRZ67_09600</name>
</gene>
<dbReference type="Proteomes" id="UP000321533">
    <property type="component" value="Chromosome"/>
</dbReference>
<proteinExistence type="predicted"/>
<sequence>MDKHLHIISLDVPWPVNYGGVYDLFYKLPALQAQGVKIHLHCFDNGRGEQPELDKYCQEVRYYPRNTGHKGFTTNLPYIVASRKNETLLSNLLKDDYPIFMEGVHSTYITLDKRFNNRRKFVRIHNVEYEYYKQLYNCATAVFKKLYFLWESKLLKKYEQQLVHHATAFWSVTEKDAEYYRNELHCNTMDYLPLFLPPWEVTCKEGMGAYCLYHGDLSVAANDYAVKWLLEKVFHDLDLPVVIAGKDPSKSLEDLVHENANACIVANPSGKEMQDMISKAHINILPCFNNTGIKIKLVNALYNGRHCVVNDAMVSGTSLGELCHVVETADAFRERIQLLYHQPFTQTETEARKKILYKHFNNETGAKQMVKWIWETYK</sequence>